<keyword evidence="1" id="KW-0812">Transmembrane</keyword>
<name>M9LPD6_PAEPP</name>
<dbReference type="AlphaFoldDB" id="M9LPD6"/>
<protein>
    <submittedName>
        <fullName evidence="2">Uncharacterized protein</fullName>
    </submittedName>
</protein>
<dbReference type="EMBL" id="BALG01000094">
    <property type="protein sequence ID" value="GAC42386.1"/>
    <property type="molecule type" value="Genomic_DNA"/>
</dbReference>
<feature type="transmembrane region" description="Helical" evidence="1">
    <location>
        <begin position="23"/>
        <end position="41"/>
    </location>
</feature>
<gene>
    <name evidence="2" type="ORF">PPOP_1743</name>
</gene>
<evidence type="ECO:0000256" key="1">
    <source>
        <dbReference type="SAM" id="Phobius"/>
    </source>
</evidence>
<feature type="non-terminal residue" evidence="2">
    <location>
        <position position="47"/>
    </location>
</feature>
<keyword evidence="1" id="KW-1133">Transmembrane helix</keyword>
<dbReference type="Proteomes" id="UP000029453">
    <property type="component" value="Unassembled WGS sequence"/>
</dbReference>
<keyword evidence="3" id="KW-1185">Reference proteome</keyword>
<proteinExistence type="predicted"/>
<reference evidence="2 3" key="1">
    <citation type="submission" date="2012-10" db="EMBL/GenBank/DDBJ databases">
        <title>Draft Genome Sequence of Paenibacillus popilliae ATCC 14706T.</title>
        <authorList>
            <person name="Iiyama K."/>
            <person name="Mori K."/>
            <person name="Mon H."/>
            <person name="Chieda Y."/>
            <person name="Lee J.M."/>
            <person name="Kusakabe T."/>
            <person name="Tashiro K."/>
            <person name="Asano S."/>
            <person name="Yasunaga-Aoki C."/>
            <person name="Shimizu S."/>
        </authorList>
    </citation>
    <scope>NUCLEOTIDE SEQUENCE [LARGE SCALE GENOMIC DNA]</scope>
    <source>
        <strain evidence="2 3">ATCC 14706</strain>
    </source>
</reference>
<accession>M9LPD6</accession>
<sequence>MGNMINGDFCKMMLLRIGTDKKLWAVVSLITVVTMLLQATVPDPELE</sequence>
<evidence type="ECO:0000313" key="3">
    <source>
        <dbReference type="Proteomes" id="UP000029453"/>
    </source>
</evidence>
<keyword evidence="1" id="KW-0472">Membrane</keyword>
<comment type="caution">
    <text evidence="2">The sequence shown here is derived from an EMBL/GenBank/DDBJ whole genome shotgun (WGS) entry which is preliminary data.</text>
</comment>
<evidence type="ECO:0000313" key="2">
    <source>
        <dbReference type="EMBL" id="GAC42386.1"/>
    </source>
</evidence>
<organism evidence="2 3">
    <name type="scientific">Paenibacillus popilliae ATCC 14706</name>
    <dbReference type="NCBI Taxonomy" id="1212764"/>
    <lineage>
        <taxon>Bacteria</taxon>
        <taxon>Bacillati</taxon>
        <taxon>Bacillota</taxon>
        <taxon>Bacilli</taxon>
        <taxon>Bacillales</taxon>
        <taxon>Paenibacillaceae</taxon>
        <taxon>Paenibacillus</taxon>
    </lineage>
</organism>